<dbReference type="InterPro" id="IPR022623">
    <property type="entry name" value="Glyco_trans_4"/>
</dbReference>
<dbReference type="Proteomes" id="UP000383971">
    <property type="component" value="Unassembled WGS sequence"/>
</dbReference>
<dbReference type="AlphaFoldDB" id="A0A5E4V467"/>
<dbReference type="Pfam" id="PF00534">
    <property type="entry name" value="Glycos_transf_1"/>
    <property type="match status" value="1"/>
</dbReference>
<keyword evidence="5" id="KW-1185">Reference proteome</keyword>
<dbReference type="RefSeq" id="WP_150585144.1">
    <property type="nucleotide sequence ID" value="NZ_CABPSE010000007.1"/>
</dbReference>
<feature type="domain" description="Glycosyl transferase family 4" evidence="3">
    <location>
        <begin position="47"/>
        <end position="197"/>
    </location>
</feature>
<gene>
    <name evidence="4" type="primary">mshA_1</name>
    <name evidence="4" type="ORF">PCO31111_02452</name>
</gene>
<feature type="domain" description="Glycosyl transferase family 1" evidence="2">
    <location>
        <begin position="218"/>
        <end position="385"/>
    </location>
</feature>
<name>A0A5E4V467_9BURK</name>
<dbReference type="EC" id="2.4.1.250" evidence="4"/>
<evidence type="ECO:0000259" key="3">
    <source>
        <dbReference type="Pfam" id="PF12000"/>
    </source>
</evidence>
<evidence type="ECO:0000313" key="5">
    <source>
        <dbReference type="Proteomes" id="UP000383971"/>
    </source>
</evidence>
<dbReference type="PANTHER" id="PTHR46401">
    <property type="entry name" value="GLYCOSYLTRANSFERASE WBBK-RELATED"/>
    <property type="match status" value="1"/>
</dbReference>
<proteinExistence type="predicted"/>
<dbReference type="PANTHER" id="PTHR46401:SF2">
    <property type="entry name" value="GLYCOSYLTRANSFERASE WBBK-RELATED"/>
    <property type="match status" value="1"/>
</dbReference>
<keyword evidence="1 4" id="KW-0808">Transferase</keyword>
<sequence>MQILFIHQNLPGQFCHLLASLSAAPNITVFGLGEARRIRENYKRLPPAVKVFGYSFLPDDAGNRVAGEGRLNTMLRRARAVAKSLRELRLQGVNPDVVYGHPGWGEMLYIRDVFPNARIVNYCEFYFNRHGQDYGFDPEFSRAADDNSVAISENMIHSASLLTSDCGISPTHWQASRYPPEIRQKITVVHDGIDTTLVRPAAKDCVAMKVGDTTLSLGDEVITYVARNLEPYRGFHIFMRSLPRVLRERPKARVVIVGSDGVSYGRPLRGGTYRQYFLREVGTQLDLSRVHFLGHLPYHQYLRVLQISTVHVYLTYPFVLSWSMLDSMASGCLIIGSRTAPVEEVLRHEENGLLVDFFDVDGLAEQIILACSKRRELSALRLAARETVLKSYDLRDVCLPTQMEILRVSPGRYRSTEKDKEIHPASGL</sequence>
<protein>
    <submittedName>
        <fullName evidence="4">D-inositol-3-phosphate glycosyltransferase</fullName>
        <ecNumber evidence="4">2.4.1.250</ecNumber>
    </submittedName>
</protein>
<keyword evidence="4" id="KW-0328">Glycosyltransferase</keyword>
<accession>A0A5E4V467</accession>
<dbReference type="GO" id="GO:0102710">
    <property type="term" value="F:D-inositol-3-phosphate glycosyltransferase activity"/>
    <property type="evidence" value="ECO:0007669"/>
    <property type="project" value="UniProtKB-EC"/>
</dbReference>
<dbReference type="EMBL" id="CABPSE010000007">
    <property type="protein sequence ID" value="VVE07026.1"/>
    <property type="molecule type" value="Genomic_DNA"/>
</dbReference>
<evidence type="ECO:0000313" key="4">
    <source>
        <dbReference type="EMBL" id="VVE07026.1"/>
    </source>
</evidence>
<organism evidence="4 5">
    <name type="scientific">Pandoraea communis</name>
    <dbReference type="NCBI Taxonomy" id="2508297"/>
    <lineage>
        <taxon>Bacteria</taxon>
        <taxon>Pseudomonadati</taxon>
        <taxon>Pseudomonadota</taxon>
        <taxon>Betaproteobacteria</taxon>
        <taxon>Burkholderiales</taxon>
        <taxon>Burkholderiaceae</taxon>
        <taxon>Pandoraea</taxon>
    </lineage>
</organism>
<dbReference type="GO" id="GO:0009103">
    <property type="term" value="P:lipopolysaccharide biosynthetic process"/>
    <property type="evidence" value="ECO:0007669"/>
    <property type="project" value="TreeGrafter"/>
</dbReference>
<evidence type="ECO:0000256" key="1">
    <source>
        <dbReference type="ARBA" id="ARBA00022679"/>
    </source>
</evidence>
<dbReference type="InterPro" id="IPR001296">
    <property type="entry name" value="Glyco_trans_1"/>
</dbReference>
<reference evidence="4 5" key="1">
    <citation type="submission" date="2019-08" db="EMBL/GenBank/DDBJ databases">
        <authorList>
            <person name="Peeters C."/>
        </authorList>
    </citation>
    <scope>NUCLEOTIDE SEQUENCE [LARGE SCALE GENOMIC DNA]</scope>
    <source>
        <strain evidence="4 5">LMG 31111</strain>
    </source>
</reference>
<dbReference type="SUPFAM" id="SSF53756">
    <property type="entry name" value="UDP-Glycosyltransferase/glycogen phosphorylase"/>
    <property type="match status" value="1"/>
</dbReference>
<evidence type="ECO:0000259" key="2">
    <source>
        <dbReference type="Pfam" id="PF00534"/>
    </source>
</evidence>
<dbReference type="Pfam" id="PF12000">
    <property type="entry name" value="Glyco_trans_4_3"/>
    <property type="match status" value="1"/>
</dbReference>
<dbReference type="Gene3D" id="3.40.50.2000">
    <property type="entry name" value="Glycogen Phosphorylase B"/>
    <property type="match status" value="1"/>
</dbReference>